<evidence type="ECO:0000256" key="2">
    <source>
        <dbReference type="ARBA" id="ARBA00009773"/>
    </source>
</evidence>
<dbReference type="GO" id="GO:0016020">
    <property type="term" value="C:membrane"/>
    <property type="evidence" value="ECO:0007669"/>
    <property type="project" value="UniProtKB-SubCell"/>
</dbReference>
<feature type="transmembrane region" description="Helical" evidence="6">
    <location>
        <begin position="253"/>
        <end position="280"/>
    </location>
</feature>
<dbReference type="PANTHER" id="PTHR21716">
    <property type="entry name" value="TRANSMEMBRANE PROTEIN"/>
    <property type="match status" value="1"/>
</dbReference>
<keyword evidence="5 6" id="KW-0472">Membrane</keyword>
<organism evidence="7 8">
    <name type="scientific">Paenibacillus durus</name>
    <name type="common">Paenibacillus azotofixans</name>
    <dbReference type="NCBI Taxonomy" id="44251"/>
    <lineage>
        <taxon>Bacteria</taxon>
        <taxon>Bacillati</taxon>
        <taxon>Bacillota</taxon>
        <taxon>Bacilli</taxon>
        <taxon>Bacillales</taxon>
        <taxon>Paenibacillaceae</taxon>
        <taxon>Paenibacillus</taxon>
    </lineage>
</organism>
<feature type="transmembrane region" description="Helical" evidence="6">
    <location>
        <begin position="327"/>
        <end position="353"/>
    </location>
</feature>
<dbReference type="Pfam" id="PF01594">
    <property type="entry name" value="AI-2E_transport"/>
    <property type="match status" value="1"/>
</dbReference>
<dbReference type="InterPro" id="IPR002549">
    <property type="entry name" value="AI-2E-like"/>
</dbReference>
<dbReference type="EMBL" id="CP009288">
    <property type="protein sequence ID" value="AIQ12187.1"/>
    <property type="molecule type" value="Genomic_DNA"/>
</dbReference>
<dbReference type="Proteomes" id="UP000029409">
    <property type="component" value="Chromosome"/>
</dbReference>
<sequence length="371" mass="40521">MDSLTLKRLLRGLWVVLAVILVLFCLYVLLPLLYPLCLAWLLAYSIRPVVEGLKRLRLPSWLAVILSLALYIGSAGLVLTALVTRLVKELAVLAQSFNLHAPQWHELLQSWSRSDRLQNIINQINQFYNSNPDYHATIDSHISKTTESIGVAATNLVTGIFNLILKIIASLPSLGTVLIVVVLAAFFLATGWERRSRILSDWLPDGFRSTAAKIFSDLRRAFFGYLLAQLVLISITGVIVIAGLILLGVKSAFVLGLMIGLVDLMPYLGVGIVMIPWALYSYMTGDMPLGIGLSVLYGITLITRQVLEPKLVASSTGLDPLAMLIGMFAGLKLLGAAGLILGPVALVILGALWRAGVFRSLHSYILNGRLH</sequence>
<accession>A0A089HM54</accession>
<name>A0A089HM54_PAEDU</name>
<evidence type="ECO:0000256" key="3">
    <source>
        <dbReference type="ARBA" id="ARBA00022692"/>
    </source>
</evidence>
<evidence type="ECO:0000313" key="8">
    <source>
        <dbReference type="Proteomes" id="UP000029409"/>
    </source>
</evidence>
<keyword evidence="4 6" id="KW-1133">Transmembrane helix</keyword>
<dbReference type="KEGG" id="pdu:PDUR_09825"/>
<feature type="transmembrane region" description="Helical" evidence="6">
    <location>
        <begin position="222"/>
        <end position="247"/>
    </location>
</feature>
<dbReference type="NCBIfam" id="TIGR02872">
    <property type="entry name" value="spore_ytvI"/>
    <property type="match status" value="1"/>
</dbReference>
<feature type="transmembrane region" description="Helical" evidence="6">
    <location>
        <begin position="12"/>
        <end position="41"/>
    </location>
</feature>
<keyword evidence="8" id="KW-1185">Reference proteome</keyword>
<dbReference type="eggNOG" id="COG0628">
    <property type="taxonomic scope" value="Bacteria"/>
</dbReference>
<evidence type="ECO:0000256" key="1">
    <source>
        <dbReference type="ARBA" id="ARBA00004141"/>
    </source>
</evidence>
<evidence type="ECO:0000256" key="4">
    <source>
        <dbReference type="ARBA" id="ARBA00022989"/>
    </source>
</evidence>
<evidence type="ECO:0000256" key="6">
    <source>
        <dbReference type="SAM" id="Phobius"/>
    </source>
</evidence>
<proteinExistence type="inferred from homology"/>
<keyword evidence="3 6" id="KW-0812">Transmembrane</keyword>
<reference evidence="7 8" key="1">
    <citation type="submission" date="2014-08" db="EMBL/GenBank/DDBJ databases">
        <title>Comparative genomics of the Paenibacillus odorifer group.</title>
        <authorList>
            <person name="den Bakker H.C."/>
            <person name="Tsai Y.-C."/>
            <person name="Martin N."/>
            <person name="Korlach J."/>
            <person name="Wiedmann M."/>
        </authorList>
    </citation>
    <scope>NUCLEOTIDE SEQUENCE [LARGE SCALE GENOMIC DNA]</scope>
    <source>
        <strain evidence="7 8">DSM 1735</strain>
    </source>
</reference>
<feature type="transmembrane region" description="Helical" evidence="6">
    <location>
        <begin position="287"/>
        <end position="307"/>
    </location>
</feature>
<dbReference type="OrthoDB" id="9774361at2"/>
<dbReference type="GO" id="GO:0055085">
    <property type="term" value="P:transmembrane transport"/>
    <property type="evidence" value="ECO:0007669"/>
    <property type="project" value="TreeGrafter"/>
</dbReference>
<dbReference type="RefSeq" id="WP_042206047.1">
    <property type="nucleotide sequence ID" value="NZ_CP009288.1"/>
</dbReference>
<dbReference type="InterPro" id="IPR014227">
    <property type="entry name" value="YtvI-like"/>
</dbReference>
<feature type="transmembrane region" description="Helical" evidence="6">
    <location>
        <begin position="61"/>
        <end position="83"/>
    </location>
</feature>
<dbReference type="AlphaFoldDB" id="A0A089HM54"/>
<evidence type="ECO:0000256" key="5">
    <source>
        <dbReference type="ARBA" id="ARBA00023136"/>
    </source>
</evidence>
<protein>
    <submittedName>
        <fullName evidence="7">Permease</fullName>
    </submittedName>
</protein>
<gene>
    <name evidence="7" type="ORF">PDUR_09825</name>
</gene>
<comment type="similarity">
    <text evidence="2">Belongs to the autoinducer-2 exporter (AI-2E) (TC 2.A.86) family.</text>
</comment>
<comment type="subcellular location">
    <subcellularLocation>
        <location evidence="1">Membrane</location>
        <topology evidence="1">Multi-pass membrane protein</topology>
    </subcellularLocation>
</comment>
<dbReference type="PANTHER" id="PTHR21716:SF68">
    <property type="entry name" value="TRANSPORT PROTEIN YTVI-RELATED"/>
    <property type="match status" value="1"/>
</dbReference>
<feature type="transmembrane region" description="Helical" evidence="6">
    <location>
        <begin position="174"/>
        <end position="192"/>
    </location>
</feature>
<evidence type="ECO:0000313" key="7">
    <source>
        <dbReference type="EMBL" id="AIQ12187.1"/>
    </source>
</evidence>